<dbReference type="PANTHER" id="PTHR30486:SF16">
    <property type="entry name" value="TWITCHING MOTILITY PROTEIN PILT"/>
    <property type="match status" value="1"/>
</dbReference>
<accession>A0A3E2TR16</accession>
<organism evidence="3 4">
    <name type="scientific">Coprococcus catus</name>
    <dbReference type="NCBI Taxonomy" id="116085"/>
    <lineage>
        <taxon>Bacteria</taxon>
        <taxon>Bacillati</taxon>
        <taxon>Bacillota</taxon>
        <taxon>Clostridia</taxon>
        <taxon>Lachnospirales</taxon>
        <taxon>Lachnospiraceae</taxon>
        <taxon>Coprococcus</taxon>
    </lineage>
</organism>
<evidence type="ECO:0000259" key="2">
    <source>
        <dbReference type="PROSITE" id="PS00662"/>
    </source>
</evidence>
<dbReference type="Proteomes" id="UP000260773">
    <property type="component" value="Unassembled WGS sequence"/>
</dbReference>
<comment type="similarity">
    <text evidence="1">Belongs to the GSP E family.</text>
</comment>
<dbReference type="InterPro" id="IPR006321">
    <property type="entry name" value="PilT/PilU"/>
</dbReference>
<protein>
    <submittedName>
        <fullName evidence="3">Type IV pilus twitching motility protein PilT</fullName>
    </submittedName>
</protein>
<dbReference type="GO" id="GO:0005524">
    <property type="term" value="F:ATP binding"/>
    <property type="evidence" value="ECO:0007669"/>
    <property type="project" value="InterPro"/>
</dbReference>
<dbReference type="InterPro" id="IPR050921">
    <property type="entry name" value="T4SS_GSP_E_ATPase"/>
</dbReference>
<gene>
    <name evidence="3" type="ORF">DW070_03700</name>
</gene>
<dbReference type="EMBL" id="QVEP01000006">
    <property type="protein sequence ID" value="RGB81254.1"/>
    <property type="molecule type" value="Genomic_DNA"/>
</dbReference>
<dbReference type="RefSeq" id="WP_117527280.1">
    <property type="nucleotide sequence ID" value="NZ_JAQCWV010000002.1"/>
</dbReference>
<feature type="domain" description="Bacterial type II secretion system protein E" evidence="2">
    <location>
        <begin position="194"/>
        <end position="208"/>
    </location>
</feature>
<dbReference type="InterPro" id="IPR001482">
    <property type="entry name" value="T2SS/T4SS_dom"/>
</dbReference>
<dbReference type="CDD" id="cd01131">
    <property type="entry name" value="PilT"/>
    <property type="match status" value="1"/>
</dbReference>
<dbReference type="SUPFAM" id="SSF52540">
    <property type="entry name" value="P-loop containing nucleoside triphosphate hydrolases"/>
    <property type="match status" value="1"/>
</dbReference>
<dbReference type="GO" id="GO:0016887">
    <property type="term" value="F:ATP hydrolysis activity"/>
    <property type="evidence" value="ECO:0007669"/>
    <property type="project" value="InterPro"/>
</dbReference>
<proteinExistence type="inferred from homology"/>
<dbReference type="PROSITE" id="PS00662">
    <property type="entry name" value="T2SP_E"/>
    <property type="match status" value="1"/>
</dbReference>
<dbReference type="InterPro" id="IPR027417">
    <property type="entry name" value="P-loop_NTPase"/>
</dbReference>
<dbReference type="InterPro" id="IPR003593">
    <property type="entry name" value="AAA+_ATPase"/>
</dbReference>
<evidence type="ECO:0000313" key="4">
    <source>
        <dbReference type="Proteomes" id="UP000260773"/>
    </source>
</evidence>
<dbReference type="NCBIfam" id="TIGR01420">
    <property type="entry name" value="pilT_fam"/>
    <property type="match status" value="1"/>
</dbReference>
<dbReference type="Gene3D" id="3.30.450.90">
    <property type="match status" value="1"/>
</dbReference>
<dbReference type="Pfam" id="PF00437">
    <property type="entry name" value="T2SSE"/>
    <property type="match status" value="1"/>
</dbReference>
<evidence type="ECO:0000256" key="1">
    <source>
        <dbReference type="ARBA" id="ARBA00006611"/>
    </source>
</evidence>
<dbReference type="Gene3D" id="3.40.50.300">
    <property type="entry name" value="P-loop containing nucleotide triphosphate hydrolases"/>
    <property type="match status" value="1"/>
</dbReference>
<reference evidence="3 4" key="1">
    <citation type="submission" date="2018-08" db="EMBL/GenBank/DDBJ databases">
        <title>A genome reference for cultivated species of the human gut microbiota.</title>
        <authorList>
            <person name="Zou Y."/>
            <person name="Xue W."/>
            <person name="Luo G."/>
        </authorList>
    </citation>
    <scope>NUCLEOTIDE SEQUENCE [LARGE SCALE GENOMIC DNA]</scope>
    <source>
        <strain evidence="3 4">AF45-17</strain>
    </source>
</reference>
<sequence length="355" mass="39480">MYSLDEILRMSVEEKASDIHFTAGCPPYYRIDGVLTPLKGDKLLPTDLETLLLPILDNRHRNELETNGQTDLAYAIPGVGRFRVNVYKQRGTLASAMRCLPFSIPDADSLGIPAEVQALTAKKRGLVLVTGPTGSGKSTTLASLVDIMNRKYPYHIITLEDPIEYLHRHQYSMVNQREIGSDSNDYAQALRAALREDPDVILVGEMRDLETISTALTAAETGHLVLSTLHTIGADKTIDRIIDVFPPNQQQQVRIQLASVLECIISQQLIRREDGRGRVAALEVLFANTAIRNMIRENKTYQIISTMQTGKRQGMQTMDDAIYELFLRGDISADSAVSYAQKPGEMSGKVNFDMP</sequence>
<comment type="caution">
    <text evidence="3">The sequence shown here is derived from an EMBL/GenBank/DDBJ whole genome shotgun (WGS) entry which is preliminary data.</text>
</comment>
<dbReference type="SMART" id="SM00382">
    <property type="entry name" value="AAA"/>
    <property type="match status" value="1"/>
</dbReference>
<dbReference type="PANTHER" id="PTHR30486">
    <property type="entry name" value="TWITCHING MOTILITY PROTEIN PILT"/>
    <property type="match status" value="1"/>
</dbReference>
<dbReference type="AlphaFoldDB" id="A0A3E2TR16"/>
<name>A0A3E2TR16_9FIRM</name>
<evidence type="ECO:0000313" key="3">
    <source>
        <dbReference type="EMBL" id="RGB81254.1"/>
    </source>
</evidence>